<dbReference type="Proteomes" id="UP001567538">
    <property type="component" value="Unassembled WGS sequence"/>
</dbReference>
<gene>
    <name evidence="1" type="ORF">AAHA92_18647</name>
</gene>
<evidence type="ECO:0000313" key="2">
    <source>
        <dbReference type="Proteomes" id="UP001567538"/>
    </source>
</evidence>
<reference evidence="1 2" key="1">
    <citation type="submission" date="2024-06" db="EMBL/GenBank/DDBJ databases">
        <title>A chromosome level genome sequence of Diviner's sage (Salvia divinorum).</title>
        <authorList>
            <person name="Ford S.A."/>
            <person name="Ro D.-K."/>
            <person name="Ness R.W."/>
            <person name="Phillips M.A."/>
        </authorList>
    </citation>
    <scope>NUCLEOTIDE SEQUENCE [LARGE SCALE GENOMIC DNA]</scope>
    <source>
        <strain evidence="1">SAF-2024a</strain>
        <tissue evidence="1">Leaf</tissue>
    </source>
</reference>
<comment type="caution">
    <text evidence="1">The sequence shown here is derived from an EMBL/GenBank/DDBJ whole genome shotgun (WGS) entry which is preliminary data.</text>
</comment>
<accession>A0ABD1H2R8</accession>
<evidence type="ECO:0000313" key="1">
    <source>
        <dbReference type="EMBL" id="KAL1550717.1"/>
    </source>
</evidence>
<keyword evidence="2" id="KW-1185">Reference proteome</keyword>
<dbReference type="EMBL" id="JBEAFC010000007">
    <property type="protein sequence ID" value="KAL1550717.1"/>
    <property type="molecule type" value="Genomic_DNA"/>
</dbReference>
<name>A0ABD1H2R8_SALDI</name>
<sequence length="107" mass="12305">MAGMLPGVEAARRRRMHINTGTTSRPSSFCLYATNHKEYHFRSENSVEMNPVKCDDDILDDAAREAKKRLDQRFRKKSNGGEGSKTTDTNLKTNLYRLIFKSNYQIC</sequence>
<proteinExistence type="predicted"/>
<dbReference type="AlphaFoldDB" id="A0ABD1H2R8"/>
<protein>
    <submittedName>
        <fullName evidence="1">Uncharacterized protein</fullName>
    </submittedName>
</protein>
<organism evidence="1 2">
    <name type="scientific">Salvia divinorum</name>
    <name type="common">Maria pastora</name>
    <name type="synonym">Diviner's sage</name>
    <dbReference type="NCBI Taxonomy" id="28513"/>
    <lineage>
        <taxon>Eukaryota</taxon>
        <taxon>Viridiplantae</taxon>
        <taxon>Streptophyta</taxon>
        <taxon>Embryophyta</taxon>
        <taxon>Tracheophyta</taxon>
        <taxon>Spermatophyta</taxon>
        <taxon>Magnoliopsida</taxon>
        <taxon>eudicotyledons</taxon>
        <taxon>Gunneridae</taxon>
        <taxon>Pentapetalae</taxon>
        <taxon>asterids</taxon>
        <taxon>lamiids</taxon>
        <taxon>Lamiales</taxon>
        <taxon>Lamiaceae</taxon>
        <taxon>Nepetoideae</taxon>
        <taxon>Mentheae</taxon>
        <taxon>Salviinae</taxon>
        <taxon>Salvia</taxon>
        <taxon>Salvia subgen. Calosphace</taxon>
    </lineage>
</organism>